<reference evidence="26 27" key="1">
    <citation type="journal article" date="2024" name="Proc. Natl. Acad. Sci. U.S.A.">
        <title>The genetic regulatory architecture and epigenomic basis for age-related changes in rattlesnake venom.</title>
        <authorList>
            <person name="Hogan M.P."/>
            <person name="Holding M.L."/>
            <person name="Nystrom G.S."/>
            <person name="Colston T.J."/>
            <person name="Bartlett D.A."/>
            <person name="Mason A.J."/>
            <person name="Ellsworth S.A."/>
            <person name="Rautsaw R.M."/>
            <person name="Lawrence K.C."/>
            <person name="Strickland J.L."/>
            <person name="He B."/>
            <person name="Fraser P."/>
            <person name="Margres M.J."/>
            <person name="Gilbert D.M."/>
            <person name="Gibbs H.L."/>
            <person name="Parkinson C.L."/>
            <person name="Rokyta D.R."/>
        </authorList>
    </citation>
    <scope>NUCLEOTIDE SEQUENCE [LARGE SCALE GENOMIC DNA]</scope>
    <source>
        <strain evidence="26">DRR0105</strain>
    </source>
</reference>
<evidence type="ECO:0000256" key="15">
    <source>
        <dbReference type="ARBA" id="ARBA00023212"/>
    </source>
</evidence>
<keyword evidence="12" id="KW-0970">Cilium biogenesis/degradation</keyword>
<keyword evidence="13 23" id="KW-0067">ATP-binding</keyword>
<comment type="caution">
    <text evidence="26">The sequence shown here is derived from an EMBL/GenBank/DDBJ whole genome shotgun (WGS) entry which is preliminary data.</text>
</comment>
<dbReference type="Pfam" id="PF13646">
    <property type="entry name" value="HEAT_2"/>
    <property type="match status" value="1"/>
</dbReference>
<dbReference type="PROSITE" id="PS00107">
    <property type="entry name" value="PROTEIN_KINASE_ATP"/>
    <property type="match status" value="1"/>
</dbReference>
<dbReference type="FunFam" id="1.25.10.10:FF:000325">
    <property type="entry name" value="Serine/threonine-protein kinase 36"/>
    <property type="match status" value="1"/>
</dbReference>
<feature type="domain" description="Protein kinase" evidence="25">
    <location>
        <begin position="29"/>
        <end position="279"/>
    </location>
</feature>
<keyword evidence="10 23" id="KW-0547">Nucleotide-binding</keyword>
<evidence type="ECO:0000256" key="6">
    <source>
        <dbReference type="ARBA" id="ARBA00022490"/>
    </source>
</evidence>
<keyword evidence="27" id="KW-1185">Reference proteome</keyword>
<keyword evidence="15" id="KW-0206">Cytoskeleton</keyword>
<feature type="binding site" evidence="23">
    <location>
        <position position="58"/>
    </location>
    <ligand>
        <name>ATP</name>
        <dbReference type="ChEBI" id="CHEBI:30616"/>
    </ligand>
</feature>
<keyword evidence="11 26" id="KW-0418">Kinase</keyword>
<dbReference type="EMBL" id="JAOTOJ010000001">
    <property type="protein sequence ID" value="KAK9410457.1"/>
    <property type="molecule type" value="Genomic_DNA"/>
</dbReference>
<feature type="compositionally biased region" description="Polar residues" evidence="24">
    <location>
        <begin position="1321"/>
        <end position="1333"/>
    </location>
</feature>
<evidence type="ECO:0000256" key="4">
    <source>
        <dbReference type="ARBA" id="ARBA00012513"/>
    </source>
</evidence>
<feature type="region of interest" description="Disordered" evidence="24">
    <location>
        <begin position="335"/>
        <end position="361"/>
    </location>
</feature>
<dbReference type="InterPro" id="IPR016024">
    <property type="entry name" value="ARM-type_fold"/>
</dbReference>
<evidence type="ECO:0000256" key="13">
    <source>
        <dbReference type="ARBA" id="ARBA00022840"/>
    </source>
</evidence>
<dbReference type="PROSITE" id="PS50011">
    <property type="entry name" value="PROTEIN_KINASE_DOM"/>
    <property type="match status" value="1"/>
</dbReference>
<proteinExistence type="predicted"/>
<evidence type="ECO:0000256" key="24">
    <source>
        <dbReference type="SAM" id="MobiDB-lite"/>
    </source>
</evidence>
<dbReference type="SMART" id="SM00220">
    <property type="entry name" value="S_TKc"/>
    <property type="match status" value="1"/>
</dbReference>
<dbReference type="GO" id="GO:0007224">
    <property type="term" value="P:smoothened signaling pathway"/>
    <property type="evidence" value="ECO:0007669"/>
    <property type="project" value="UniProtKB-ARBA"/>
</dbReference>
<evidence type="ECO:0000256" key="3">
    <source>
        <dbReference type="ARBA" id="ARBA00004430"/>
    </source>
</evidence>
<evidence type="ECO:0000259" key="25">
    <source>
        <dbReference type="PROSITE" id="PS50011"/>
    </source>
</evidence>
<dbReference type="Proteomes" id="UP001474421">
    <property type="component" value="Unassembled WGS sequence"/>
</dbReference>
<evidence type="ECO:0000256" key="8">
    <source>
        <dbReference type="ARBA" id="ARBA00022679"/>
    </source>
</evidence>
<dbReference type="GO" id="GO:0005634">
    <property type="term" value="C:nucleus"/>
    <property type="evidence" value="ECO:0007669"/>
    <property type="project" value="UniProtKB-SubCell"/>
</dbReference>
<feature type="region of interest" description="Disordered" evidence="24">
    <location>
        <begin position="390"/>
        <end position="431"/>
    </location>
</feature>
<evidence type="ECO:0000256" key="17">
    <source>
        <dbReference type="ARBA" id="ARBA00023273"/>
    </source>
</evidence>
<dbReference type="PROSITE" id="PS00108">
    <property type="entry name" value="PROTEIN_KINASE_ST"/>
    <property type="match status" value="1"/>
</dbReference>
<accession>A0AAW1C9J1</accession>
<comment type="catalytic activity">
    <reaction evidence="19">
        <text>L-seryl-[protein] + ATP = O-phospho-L-seryl-[protein] + ADP + H(+)</text>
        <dbReference type="Rhea" id="RHEA:17989"/>
        <dbReference type="Rhea" id="RHEA-COMP:9863"/>
        <dbReference type="Rhea" id="RHEA-COMP:11604"/>
        <dbReference type="ChEBI" id="CHEBI:15378"/>
        <dbReference type="ChEBI" id="CHEBI:29999"/>
        <dbReference type="ChEBI" id="CHEBI:30616"/>
        <dbReference type="ChEBI" id="CHEBI:83421"/>
        <dbReference type="ChEBI" id="CHEBI:456216"/>
        <dbReference type="EC" id="2.7.11.1"/>
    </reaction>
</comment>
<dbReference type="PANTHER" id="PTHR22983:SF6">
    <property type="entry name" value="SERINE_THREONINE-PROTEIN KINASE 36"/>
    <property type="match status" value="1"/>
</dbReference>
<comment type="function">
    <text evidence="20">Serine/threonine protein kinase which plays an important role in the sonic hedgehog (Shh) pathway by regulating the activity of GLI transcription factors. Controls the activity of the transcriptional regulators GLI1, GLI2 and GLI3 by opposing the effect of SUFU and promoting their nuclear localization. GLI2 requires an additional function of STK36 to become transcriptionally active, but the enzyme does not need to possess an active kinase catalytic site for this to occur. Required for postnatal development, possibly by regulating the homeostasis of cerebral spinal fluid or ciliary function. Essential for construction of the central pair apparatus of motile cilia.</text>
</comment>
<evidence type="ECO:0000256" key="20">
    <source>
        <dbReference type="ARBA" id="ARBA00053117"/>
    </source>
</evidence>
<dbReference type="InterPro" id="IPR000719">
    <property type="entry name" value="Prot_kinase_dom"/>
</dbReference>
<dbReference type="InterPro" id="IPR017441">
    <property type="entry name" value="Protein_kinase_ATP_BS"/>
</dbReference>
<evidence type="ECO:0000256" key="5">
    <source>
        <dbReference type="ARBA" id="ARBA00022473"/>
    </source>
</evidence>
<organism evidence="26 27">
    <name type="scientific">Crotalus adamanteus</name>
    <name type="common">Eastern diamondback rattlesnake</name>
    <dbReference type="NCBI Taxonomy" id="8729"/>
    <lineage>
        <taxon>Eukaryota</taxon>
        <taxon>Metazoa</taxon>
        <taxon>Chordata</taxon>
        <taxon>Craniata</taxon>
        <taxon>Vertebrata</taxon>
        <taxon>Euteleostomi</taxon>
        <taxon>Lepidosauria</taxon>
        <taxon>Squamata</taxon>
        <taxon>Bifurcata</taxon>
        <taxon>Unidentata</taxon>
        <taxon>Episquamata</taxon>
        <taxon>Toxicofera</taxon>
        <taxon>Serpentes</taxon>
        <taxon>Colubroidea</taxon>
        <taxon>Viperidae</taxon>
        <taxon>Crotalinae</taxon>
        <taxon>Crotalus</taxon>
    </lineage>
</organism>
<evidence type="ECO:0000256" key="22">
    <source>
        <dbReference type="ARBA" id="ARBA00075375"/>
    </source>
</evidence>
<evidence type="ECO:0000256" key="1">
    <source>
        <dbReference type="ARBA" id="ARBA00001946"/>
    </source>
</evidence>
<keyword evidence="14" id="KW-0460">Magnesium</keyword>
<comment type="catalytic activity">
    <reaction evidence="18">
        <text>L-threonyl-[protein] + ATP = O-phospho-L-threonyl-[protein] + ADP + H(+)</text>
        <dbReference type="Rhea" id="RHEA:46608"/>
        <dbReference type="Rhea" id="RHEA-COMP:11060"/>
        <dbReference type="Rhea" id="RHEA-COMP:11605"/>
        <dbReference type="ChEBI" id="CHEBI:15378"/>
        <dbReference type="ChEBI" id="CHEBI:30013"/>
        <dbReference type="ChEBI" id="CHEBI:30616"/>
        <dbReference type="ChEBI" id="CHEBI:61977"/>
        <dbReference type="ChEBI" id="CHEBI:456216"/>
        <dbReference type="EC" id="2.7.11.1"/>
    </reaction>
</comment>
<dbReference type="InterPro" id="IPR008271">
    <property type="entry name" value="Ser/Thr_kinase_AS"/>
</dbReference>
<dbReference type="EC" id="2.7.11.1" evidence="4"/>
<dbReference type="FunFam" id="1.10.510.10:FF:000292">
    <property type="entry name" value="Serine/threonine-protein kinase 36"/>
    <property type="match status" value="1"/>
</dbReference>
<dbReference type="PANTHER" id="PTHR22983">
    <property type="entry name" value="PROTEIN KINASE RELATED"/>
    <property type="match status" value="1"/>
</dbReference>
<gene>
    <name evidence="26" type="ORF">NXF25_001632</name>
</gene>
<dbReference type="Gene3D" id="1.25.10.10">
    <property type="entry name" value="Leucine-rich Repeat Variant"/>
    <property type="match status" value="1"/>
</dbReference>
<dbReference type="InterPro" id="IPR011989">
    <property type="entry name" value="ARM-like"/>
</dbReference>
<evidence type="ECO:0000256" key="10">
    <source>
        <dbReference type="ARBA" id="ARBA00022741"/>
    </source>
</evidence>
<evidence type="ECO:0000256" key="14">
    <source>
        <dbReference type="ARBA" id="ARBA00022842"/>
    </source>
</evidence>
<evidence type="ECO:0000256" key="9">
    <source>
        <dbReference type="ARBA" id="ARBA00022723"/>
    </source>
</evidence>
<evidence type="ECO:0000256" key="7">
    <source>
        <dbReference type="ARBA" id="ARBA00022527"/>
    </source>
</evidence>
<dbReference type="GO" id="GO:0046872">
    <property type="term" value="F:metal ion binding"/>
    <property type="evidence" value="ECO:0007669"/>
    <property type="project" value="UniProtKB-KW"/>
</dbReference>
<keyword evidence="6" id="KW-0963">Cytoplasm</keyword>
<feature type="compositionally biased region" description="Basic and acidic residues" evidence="24">
    <location>
        <begin position="405"/>
        <end position="422"/>
    </location>
</feature>
<dbReference type="FunFam" id="3.30.200.20:FF:000042">
    <property type="entry name" value="Aurora kinase A"/>
    <property type="match status" value="1"/>
</dbReference>
<protein>
    <recommendedName>
        <fullName evidence="21">Serine/threonine-protein kinase 36</fullName>
        <ecNumber evidence="4">2.7.11.1</ecNumber>
    </recommendedName>
    <alternativeName>
        <fullName evidence="22">Fused homolog</fullName>
    </alternativeName>
</protein>
<dbReference type="InterPro" id="IPR011009">
    <property type="entry name" value="Kinase-like_dom_sf"/>
</dbReference>
<keyword evidence="9" id="KW-0479">Metal-binding</keyword>
<evidence type="ECO:0000256" key="18">
    <source>
        <dbReference type="ARBA" id="ARBA00047899"/>
    </source>
</evidence>
<comment type="subcellular location">
    <subcellularLocation>
        <location evidence="3">Cytoplasm</location>
        <location evidence="3">Cytoskeleton</location>
        <location evidence="3">Cilium axoneme</location>
    </subcellularLocation>
    <subcellularLocation>
        <location evidence="2">Nucleus</location>
    </subcellularLocation>
</comment>
<evidence type="ECO:0000256" key="21">
    <source>
        <dbReference type="ARBA" id="ARBA00072550"/>
    </source>
</evidence>
<comment type="cofactor">
    <cofactor evidence="1">
        <name>Mg(2+)</name>
        <dbReference type="ChEBI" id="CHEBI:18420"/>
    </cofactor>
</comment>
<dbReference type="SUPFAM" id="SSF56112">
    <property type="entry name" value="Protein kinase-like (PK-like)"/>
    <property type="match status" value="1"/>
</dbReference>
<evidence type="ECO:0000256" key="19">
    <source>
        <dbReference type="ARBA" id="ARBA00048679"/>
    </source>
</evidence>
<evidence type="ECO:0000256" key="23">
    <source>
        <dbReference type="PROSITE-ProRule" id="PRU10141"/>
    </source>
</evidence>
<evidence type="ECO:0000256" key="16">
    <source>
        <dbReference type="ARBA" id="ARBA00023242"/>
    </source>
</evidence>
<keyword evidence="5" id="KW-0217">Developmental protein</keyword>
<dbReference type="GO" id="GO:0005524">
    <property type="term" value="F:ATP binding"/>
    <property type="evidence" value="ECO:0007669"/>
    <property type="project" value="UniProtKB-UniRule"/>
</dbReference>
<evidence type="ECO:0000256" key="2">
    <source>
        <dbReference type="ARBA" id="ARBA00004123"/>
    </source>
</evidence>
<dbReference type="SUPFAM" id="SSF48371">
    <property type="entry name" value="ARM repeat"/>
    <property type="match status" value="2"/>
</dbReference>
<keyword evidence="17" id="KW-0966">Cell projection</keyword>
<dbReference type="GO" id="GO:0060271">
    <property type="term" value="P:cilium assembly"/>
    <property type="evidence" value="ECO:0007669"/>
    <property type="project" value="UniProtKB-ARBA"/>
</dbReference>
<dbReference type="GO" id="GO:0004674">
    <property type="term" value="F:protein serine/threonine kinase activity"/>
    <property type="evidence" value="ECO:0007669"/>
    <property type="project" value="UniProtKB-KW"/>
</dbReference>
<name>A0AAW1C9J1_CROAD</name>
<dbReference type="GO" id="GO:0007017">
    <property type="term" value="P:microtubule-based process"/>
    <property type="evidence" value="ECO:0007669"/>
    <property type="project" value="UniProtKB-ARBA"/>
</dbReference>
<evidence type="ECO:0000256" key="11">
    <source>
        <dbReference type="ARBA" id="ARBA00022777"/>
    </source>
</evidence>
<evidence type="ECO:0000313" key="27">
    <source>
        <dbReference type="Proteomes" id="UP001474421"/>
    </source>
</evidence>
<dbReference type="GO" id="GO:0005930">
    <property type="term" value="C:axoneme"/>
    <property type="evidence" value="ECO:0007669"/>
    <property type="project" value="UniProtKB-SubCell"/>
</dbReference>
<feature type="region of interest" description="Disordered" evidence="24">
    <location>
        <begin position="1321"/>
        <end position="1341"/>
    </location>
</feature>
<dbReference type="Gene3D" id="1.10.510.10">
    <property type="entry name" value="Transferase(Phosphotransferase) domain 1"/>
    <property type="match status" value="1"/>
</dbReference>
<sequence length="1341" mass="149708">MGDTQSNQKFSKQRLCYHPFPYILIMDRYHVLEMIGEGSFGRVYKGRRKYSAQVVALKFIPKVGRSQKELKNLQREIEIMRGLHHPNIVQMLDSFETDKEVVVVTDYAEGELFQILEDDGNLPEEQVQLIAAQLASALYYLHSHRILHRDMKPQNILLGKGGVIKLCDFGFARAMSIQTMVLTSIKGTPLYMSPELVEEKPYDHTADLWSVGCILYELYVGTPPFYTNSIFQLVSLIIKDPIKWPKNMSPNFKSFLQGLLMKDPRQRLSWPELLYHPFIAGQVTVINDTTEQGVTNPFTSKLTPELQALKDQQAHFLAPHSGQSKILKKARQKMAQEAQKKEKSKPPLKGEIAKESQGPPWKACLVQADPRDEDQVSLSSGEQRPCVLENQGAEWEQAEPSPTPRENRITHDYDREFPERKPTNGGPGARLRCSIDTVDLETEELDSDEEWQHLIDATDPANVQLSAPLSLLGDPDFVQRIRTRIQDSGQQVLEGMLEGASHLRPVLRVICNLLSTRCNSELLYTFCSDIDLSHFVMQLMRDILESSRIKQQPWHITLLIDLIAVLSAFFVSDFNQEKDKEKQSLQKFYTYASHFLTLLPTLLTQPTDQENRLREQSLMCFNRLCESMDHTCPSVSNTFYTSLLKDHQALLDAFYQGASFEHSAQEAVFRKSVEPARGWCQCLAAAFTEALAASCGIPGGHLAHQKAKKQISQQIAEKLTQKDDQLLPCLLSTTVCPTSSVSGLKVLYACCHVSHALCHRVATPEFLSFLICHLQGKVSLPEVAQVQAVEASLRLISLMLLQCQILPPQSEIVLKETMELFNHRANASILSAAGLLLAYLIQYGASVQLSPEQALATIATALAEPAELYLPSPMGAGFYDGLLFLLLHLLSQGDTATVREFVASELWSIVWHRFALVLHLTTWQPVMEGETPRAGQQPPEPDWNLLSPQGTLLFLSLVLFIFTQEPHHCLSQLAQPTSVMMAILNKLLEPGFLKHLAQMQVQEDSDTKLVRTVVLQVCRLFCFPFALDIDSETVEYIVARLKDSQIPAHLLQVSIQHLPISETELPLSLLCRLVLSDEAIIVQVVEVATSEQAIVFLSAILLSDQVAVTADLLSLLTHIARASPAHLPFLQKLLIDSDSASQLLNHVLCHQECLIRARACSLVGNLLRHGQGFPHVLWDKAGLQEPLVDCLSDEDEHVRCSASFAVGNAAYQAGPLMQGFNKAVPWLVRLLGDSQARTRCNAASALGNLGRQSVEGGDLLIQSRAPELLLDVACCDSHPAVQEAALFALHSIGQQSKIHQVLMSLQASEKLEALSIQGYQTSSTCNSPRPTSSYRKEETEQ</sequence>
<dbReference type="Pfam" id="PF00069">
    <property type="entry name" value="Pkinase"/>
    <property type="match status" value="1"/>
</dbReference>
<evidence type="ECO:0000256" key="12">
    <source>
        <dbReference type="ARBA" id="ARBA00022794"/>
    </source>
</evidence>
<dbReference type="CDD" id="cd14002">
    <property type="entry name" value="STKc_STK36"/>
    <property type="match status" value="1"/>
</dbReference>
<keyword evidence="16" id="KW-0539">Nucleus</keyword>
<keyword evidence="7" id="KW-0723">Serine/threonine-protein kinase</keyword>
<evidence type="ECO:0000313" key="26">
    <source>
        <dbReference type="EMBL" id="KAK9410457.1"/>
    </source>
</evidence>
<keyword evidence="8" id="KW-0808">Transferase</keyword>